<evidence type="ECO:0000256" key="1">
    <source>
        <dbReference type="ARBA" id="ARBA00001974"/>
    </source>
</evidence>
<keyword evidence="4 6" id="KW-0274">FAD</keyword>
<dbReference type="Pfam" id="PF02771">
    <property type="entry name" value="Acyl-CoA_dh_N"/>
    <property type="match status" value="1"/>
</dbReference>
<dbReference type="GO" id="GO:0050660">
    <property type="term" value="F:flavin adenine dinucleotide binding"/>
    <property type="evidence" value="ECO:0007669"/>
    <property type="project" value="InterPro"/>
</dbReference>
<dbReference type="FunFam" id="2.40.110.10:FF:000001">
    <property type="entry name" value="Acyl-CoA dehydrogenase, mitochondrial"/>
    <property type="match status" value="1"/>
</dbReference>
<dbReference type="OrthoDB" id="9802447at2"/>
<dbReference type="EMBL" id="FWXI01000007">
    <property type="protein sequence ID" value="SMC71433.1"/>
    <property type="molecule type" value="Genomic_DNA"/>
</dbReference>
<feature type="domain" description="Acyl-CoA oxidase/dehydrogenase middle" evidence="8">
    <location>
        <begin position="122"/>
        <end position="217"/>
    </location>
</feature>
<dbReference type="Gene3D" id="2.40.110.10">
    <property type="entry name" value="Butyryl-CoA Dehydrogenase, subunit A, domain 2"/>
    <property type="match status" value="1"/>
</dbReference>
<name>A0A1W2BEI2_9FIRM</name>
<dbReference type="InterPro" id="IPR009100">
    <property type="entry name" value="AcylCoA_DH/oxidase_NM_dom_sf"/>
</dbReference>
<dbReference type="InterPro" id="IPR046373">
    <property type="entry name" value="Acyl-CoA_Oxase/DH_mid-dom_sf"/>
</dbReference>
<feature type="domain" description="Acyl-CoA dehydrogenase/oxidase N-terminal" evidence="9">
    <location>
        <begin position="6"/>
        <end position="117"/>
    </location>
</feature>
<dbReference type="SUPFAM" id="SSF56645">
    <property type="entry name" value="Acyl-CoA dehydrogenase NM domain-like"/>
    <property type="match status" value="1"/>
</dbReference>
<dbReference type="FunFam" id="1.20.140.10:FF:000004">
    <property type="entry name" value="Acyl-CoA dehydrogenase FadE25"/>
    <property type="match status" value="1"/>
</dbReference>
<evidence type="ECO:0000256" key="2">
    <source>
        <dbReference type="ARBA" id="ARBA00009347"/>
    </source>
</evidence>
<organism evidence="10 11">
    <name type="scientific">Sporomusa malonica</name>
    <dbReference type="NCBI Taxonomy" id="112901"/>
    <lineage>
        <taxon>Bacteria</taxon>
        <taxon>Bacillati</taxon>
        <taxon>Bacillota</taxon>
        <taxon>Negativicutes</taxon>
        <taxon>Selenomonadales</taxon>
        <taxon>Sporomusaceae</taxon>
        <taxon>Sporomusa</taxon>
    </lineage>
</organism>
<keyword evidence="5 6" id="KW-0560">Oxidoreductase</keyword>
<protein>
    <recommendedName>
        <fullName evidence="12">Butyryl-CoA dehydrogenase</fullName>
    </recommendedName>
</protein>
<dbReference type="PANTHER" id="PTHR43884">
    <property type="entry name" value="ACYL-COA DEHYDROGENASE"/>
    <property type="match status" value="1"/>
</dbReference>
<evidence type="ECO:0000256" key="6">
    <source>
        <dbReference type="RuleBase" id="RU362125"/>
    </source>
</evidence>
<keyword evidence="3 6" id="KW-0285">Flavoprotein</keyword>
<dbReference type="Proteomes" id="UP000192738">
    <property type="component" value="Unassembled WGS sequence"/>
</dbReference>
<dbReference type="PIRSF" id="PIRSF016578">
    <property type="entry name" value="HsaA"/>
    <property type="match status" value="1"/>
</dbReference>
<dbReference type="InterPro" id="IPR036250">
    <property type="entry name" value="AcylCo_DH-like_C"/>
</dbReference>
<dbReference type="PANTHER" id="PTHR43884:SF12">
    <property type="entry name" value="ISOVALERYL-COA DEHYDROGENASE, MITOCHONDRIAL-RELATED"/>
    <property type="match status" value="1"/>
</dbReference>
<gene>
    <name evidence="10" type="ORF">SAMN04488500_107138</name>
</gene>
<evidence type="ECO:0000259" key="8">
    <source>
        <dbReference type="Pfam" id="PF02770"/>
    </source>
</evidence>
<dbReference type="SUPFAM" id="SSF47203">
    <property type="entry name" value="Acyl-CoA dehydrogenase C-terminal domain-like"/>
    <property type="match status" value="1"/>
</dbReference>
<evidence type="ECO:0000313" key="10">
    <source>
        <dbReference type="EMBL" id="SMC71433.1"/>
    </source>
</evidence>
<evidence type="ECO:0000259" key="7">
    <source>
        <dbReference type="Pfam" id="PF00441"/>
    </source>
</evidence>
<comment type="similarity">
    <text evidence="2 6">Belongs to the acyl-CoA dehydrogenase family.</text>
</comment>
<dbReference type="Gene3D" id="1.20.140.10">
    <property type="entry name" value="Butyryl-CoA Dehydrogenase, subunit A, domain 3"/>
    <property type="match status" value="1"/>
</dbReference>
<dbReference type="InterPro" id="IPR009075">
    <property type="entry name" value="AcylCo_DH/oxidase_C"/>
</dbReference>
<dbReference type="Pfam" id="PF02770">
    <property type="entry name" value="Acyl-CoA_dh_M"/>
    <property type="match status" value="1"/>
</dbReference>
<dbReference type="InterPro" id="IPR006089">
    <property type="entry name" value="Acyl-CoA_DH_CS"/>
</dbReference>
<evidence type="ECO:0000259" key="9">
    <source>
        <dbReference type="Pfam" id="PF02771"/>
    </source>
</evidence>
<proteinExistence type="inferred from homology"/>
<evidence type="ECO:0000256" key="3">
    <source>
        <dbReference type="ARBA" id="ARBA00022630"/>
    </source>
</evidence>
<sequence length="379" mass="41234">MLFELTDDQKMTQKLVREFAEKQVAPSVAERDENEVFSRELFDAMGEMGLTGICFPEQYGGADGDVLSYILAVEELSRVDDGIGITLSATVSLCAWPIYAFGNEEQKQKYLAPLLEGTKMGAFGLTEPNAGTDAASQQTVAILEGDHYVLNGSKIFITNAGEAETYVVFAMTDKTKGVKGISAFIIEKGMPGFTFGKKEHKMGINTSITMELVFQDVKVPKENLLSKEGDGFKIAMATLDGGRIGVAAQALGIAQAALDHAVKYSKERVQFGKPIASNQAIAFMLADMSTKVEAARLLVYRAAYLKDKGLPYSKEAAMAKMYASDAAMAVTTDAVQIFGGYGYSREYPVERLMRNAKITQIYEGTNQVQRMVISGALLR</sequence>
<dbReference type="InterPro" id="IPR013786">
    <property type="entry name" value="AcylCoA_DH/ox_N"/>
</dbReference>
<evidence type="ECO:0000313" key="11">
    <source>
        <dbReference type="Proteomes" id="UP000192738"/>
    </source>
</evidence>
<evidence type="ECO:0000256" key="5">
    <source>
        <dbReference type="ARBA" id="ARBA00023002"/>
    </source>
</evidence>
<dbReference type="InterPro" id="IPR006091">
    <property type="entry name" value="Acyl-CoA_Oxase/DH_mid-dom"/>
</dbReference>
<evidence type="ECO:0008006" key="12">
    <source>
        <dbReference type="Google" id="ProtNLM"/>
    </source>
</evidence>
<reference evidence="10 11" key="1">
    <citation type="submission" date="2017-04" db="EMBL/GenBank/DDBJ databases">
        <authorList>
            <person name="Afonso C.L."/>
            <person name="Miller P.J."/>
            <person name="Scott M.A."/>
            <person name="Spackman E."/>
            <person name="Goraichik I."/>
            <person name="Dimitrov K.M."/>
            <person name="Suarez D.L."/>
            <person name="Swayne D.E."/>
        </authorList>
    </citation>
    <scope>NUCLEOTIDE SEQUENCE [LARGE SCALE GENOMIC DNA]</scope>
    <source>
        <strain evidence="10 11">DSM 5090</strain>
    </source>
</reference>
<dbReference type="FunFam" id="1.10.540.10:FF:000002">
    <property type="entry name" value="Acyl-CoA dehydrogenase FadE19"/>
    <property type="match status" value="1"/>
</dbReference>
<dbReference type="AlphaFoldDB" id="A0A1W2BEI2"/>
<comment type="cofactor">
    <cofactor evidence="1 6">
        <name>FAD</name>
        <dbReference type="ChEBI" id="CHEBI:57692"/>
    </cofactor>
</comment>
<dbReference type="Gene3D" id="1.10.540.10">
    <property type="entry name" value="Acyl-CoA dehydrogenase/oxidase, N-terminal domain"/>
    <property type="match status" value="1"/>
</dbReference>
<dbReference type="STRING" id="112901.SAMN04488500_107138"/>
<keyword evidence="11" id="KW-1185">Reference proteome</keyword>
<accession>A0A1W2BEI2</accession>
<dbReference type="Pfam" id="PF00441">
    <property type="entry name" value="Acyl-CoA_dh_1"/>
    <property type="match status" value="1"/>
</dbReference>
<dbReference type="RefSeq" id="WP_084575645.1">
    <property type="nucleotide sequence ID" value="NZ_CP155572.1"/>
</dbReference>
<dbReference type="CDD" id="cd01158">
    <property type="entry name" value="SCAD_SBCAD"/>
    <property type="match status" value="1"/>
</dbReference>
<dbReference type="PROSITE" id="PS00072">
    <property type="entry name" value="ACYL_COA_DH_1"/>
    <property type="match status" value="1"/>
</dbReference>
<evidence type="ECO:0000256" key="4">
    <source>
        <dbReference type="ARBA" id="ARBA00022827"/>
    </source>
</evidence>
<dbReference type="GO" id="GO:0003995">
    <property type="term" value="F:acyl-CoA dehydrogenase activity"/>
    <property type="evidence" value="ECO:0007669"/>
    <property type="project" value="InterPro"/>
</dbReference>
<dbReference type="InterPro" id="IPR037069">
    <property type="entry name" value="AcylCoA_DH/ox_N_sf"/>
</dbReference>
<feature type="domain" description="Acyl-CoA dehydrogenase/oxidase C-terminal" evidence="7">
    <location>
        <begin position="229"/>
        <end position="377"/>
    </location>
</feature>
<dbReference type="PROSITE" id="PS00073">
    <property type="entry name" value="ACYL_COA_DH_2"/>
    <property type="match status" value="1"/>
</dbReference>